<evidence type="ECO:0000313" key="2">
    <source>
        <dbReference type="EMBL" id="GAA1222801.1"/>
    </source>
</evidence>
<proteinExistence type="predicted"/>
<evidence type="ECO:0000313" key="3">
    <source>
        <dbReference type="Proteomes" id="UP001500037"/>
    </source>
</evidence>
<feature type="compositionally biased region" description="Low complexity" evidence="1">
    <location>
        <begin position="48"/>
        <end position="65"/>
    </location>
</feature>
<feature type="region of interest" description="Disordered" evidence="1">
    <location>
        <begin position="41"/>
        <end position="93"/>
    </location>
</feature>
<keyword evidence="3" id="KW-1185">Reference proteome</keyword>
<comment type="caution">
    <text evidence="2">The sequence shown here is derived from an EMBL/GenBank/DDBJ whole genome shotgun (WGS) entry which is preliminary data.</text>
</comment>
<protein>
    <submittedName>
        <fullName evidence="2">Uncharacterized protein</fullName>
    </submittedName>
</protein>
<evidence type="ECO:0000256" key="1">
    <source>
        <dbReference type="SAM" id="MobiDB-lite"/>
    </source>
</evidence>
<gene>
    <name evidence="2" type="ORF">GCM10009665_11290</name>
</gene>
<dbReference type="EMBL" id="BAAALF010000011">
    <property type="protein sequence ID" value="GAA1222801.1"/>
    <property type="molecule type" value="Genomic_DNA"/>
</dbReference>
<accession>A0ABN1VTT8</accession>
<reference evidence="2 3" key="1">
    <citation type="journal article" date="2019" name="Int. J. Syst. Evol. Microbiol.">
        <title>The Global Catalogue of Microorganisms (GCM) 10K type strain sequencing project: providing services to taxonomists for standard genome sequencing and annotation.</title>
        <authorList>
            <consortium name="The Broad Institute Genomics Platform"/>
            <consortium name="The Broad Institute Genome Sequencing Center for Infectious Disease"/>
            <person name="Wu L."/>
            <person name="Ma J."/>
        </authorList>
    </citation>
    <scope>NUCLEOTIDE SEQUENCE [LARGE SCALE GENOMIC DNA]</scope>
    <source>
        <strain evidence="2 3">JCM 13004</strain>
    </source>
</reference>
<dbReference type="Proteomes" id="UP001500037">
    <property type="component" value="Unassembled WGS sequence"/>
</dbReference>
<organism evidence="2 3">
    <name type="scientific">Kitasatospora nipponensis</name>
    <dbReference type="NCBI Taxonomy" id="258049"/>
    <lineage>
        <taxon>Bacteria</taxon>
        <taxon>Bacillati</taxon>
        <taxon>Actinomycetota</taxon>
        <taxon>Actinomycetes</taxon>
        <taxon>Kitasatosporales</taxon>
        <taxon>Streptomycetaceae</taxon>
        <taxon>Kitasatospora</taxon>
    </lineage>
</organism>
<sequence>MNGAHDGVPIRCPDIATRCRAGGWGGGGAGGALLPITATMSRGRPRGQAQRSAVRGAVRGRAEPGWAGGGPPGDDPVQQGHIRQHMPRTPAGMVPGAVDFVVAVIGTSKTDELTASQ</sequence>
<name>A0ABN1VTT8_9ACTN</name>